<feature type="compositionally biased region" description="Low complexity" evidence="6">
    <location>
        <begin position="666"/>
        <end position="679"/>
    </location>
</feature>
<dbReference type="InterPro" id="IPR015943">
    <property type="entry name" value="WD40/YVTN_repeat-like_dom_sf"/>
</dbReference>
<dbReference type="SMART" id="SM00297">
    <property type="entry name" value="BROMO"/>
    <property type="match status" value="2"/>
</dbReference>
<feature type="compositionally biased region" description="Acidic residues" evidence="6">
    <location>
        <begin position="1598"/>
        <end position="1661"/>
    </location>
</feature>
<dbReference type="Pfam" id="PF00400">
    <property type="entry name" value="WD40"/>
    <property type="match status" value="6"/>
</dbReference>
<feature type="repeat" description="WD" evidence="5">
    <location>
        <begin position="230"/>
        <end position="271"/>
    </location>
</feature>
<evidence type="ECO:0000256" key="6">
    <source>
        <dbReference type="SAM" id="MobiDB-lite"/>
    </source>
</evidence>
<feature type="compositionally biased region" description="Acidic residues" evidence="6">
    <location>
        <begin position="814"/>
        <end position="824"/>
    </location>
</feature>
<evidence type="ECO:0000256" key="3">
    <source>
        <dbReference type="ARBA" id="ARBA00023117"/>
    </source>
</evidence>
<dbReference type="PROSITE" id="PS00678">
    <property type="entry name" value="WD_REPEATS_1"/>
    <property type="match status" value="2"/>
</dbReference>
<dbReference type="CDD" id="cd00200">
    <property type="entry name" value="WD40"/>
    <property type="match status" value="1"/>
</dbReference>
<feature type="compositionally biased region" description="Low complexity" evidence="6">
    <location>
        <begin position="902"/>
        <end position="912"/>
    </location>
</feature>
<evidence type="ECO:0000259" key="7">
    <source>
        <dbReference type="PROSITE" id="PS50014"/>
    </source>
</evidence>
<dbReference type="Pfam" id="PF25437">
    <property type="entry name" value="BRWD1_N"/>
    <property type="match status" value="1"/>
</dbReference>
<dbReference type="PROSITE" id="PS50896">
    <property type="entry name" value="LISH"/>
    <property type="match status" value="1"/>
</dbReference>
<dbReference type="Proteomes" id="UP000070412">
    <property type="component" value="Unassembled WGS sequence"/>
</dbReference>
<keyword evidence="3 4" id="KW-0103">Bromodomain</keyword>
<feature type="region of interest" description="Disordered" evidence="6">
    <location>
        <begin position="666"/>
        <end position="717"/>
    </location>
</feature>
<dbReference type="EnsemblMetazoa" id="SSS_581s_mrna">
    <property type="protein sequence ID" value="KAF7494277.1"/>
    <property type="gene ID" value="SSS_581"/>
</dbReference>
<dbReference type="PANTHER" id="PTHR16266">
    <property type="entry name" value="WD REPEAT DOMAIN 9"/>
    <property type="match status" value="1"/>
</dbReference>
<keyword evidence="2" id="KW-0677">Repeat</keyword>
<dbReference type="PANTHER" id="PTHR16266:SF17">
    <property type="entry name" value="BRWD3"/>
    <property type="match status" value="1"/>
</dbReference>
<dbReference type="InterPro" id="IPR052060">
    <property type="entry name" value="Bromo_WD_repeat"/>
</dbReference>
<dbReference type="Pfam" id="PF00439">
    <property type="entry name" value="Bromodomain"/>
    <property type="match status" value="2"/>
</dbReference>
<dbReference type="SUPFAM" id="SSF47370">
    <property type="entry name" value="Bromodomain"/>
    <property type="match status" value="2"/>
</dbReference>
<gene>
    <name evidence="8" type="primary">SSS_581g</name>
    <name evidence="8" type="ORF">SSS_581</name>
</gene>
<evidence type="ECO:0000256" key="4">
    <source>
        <dbReference type="PROSITE-ProRule" id="PRU00035"/>
    </source>
</evidence>
<sequence length="1708" mass="197199">MNQDELKRELYFLIYKFLENSPLSETFDILKKELLSKSLLPAQFEWTSGKKEKTNLDLLIKKNQHITADHLFHSLIRAHQALNEVCPPPVQSIVSFLSDGRFSLIRPIPKKSLINQDDLMPEICSNSLKSLSHHLYHAPVIPLKRYTSSKYPGPIFNNLYSQQLSGPKSIASLWTTQFYEQYKKYHRTLGHLSSVFCVLFDRTGRFLITGADDNLIKIWSAYNGRLFATLRGHQGEITDLSVSMENDMLASGSCDKKIKVWNLRTTAQITTFQIHEDSISSVKFCPMLNNEIRYLVSTSQDGSVCFFKYSAETRKFLDNPIRFIEKKRRDSQIVSSAFSAGGAFYAVGSTDSILYVYHLSGPLGPTKVLEIEQHSDHVDSLSFSNHSLLKFISGGRDGLAHIWNYSKQKWHNLKIDVNECLAGSQETNDETGKKGGIRVCMVAWSIDDQFVITSLTDSSIKIWWSHNAKLKHILYGHEDEVYIIEPHPFDSRILLTGGHDDAIVIWDIITGTNIKTFYNALEGQGSGSLFDAKWSPDGTMFAATDSHGHVMFFGASNLNPYEKMPEQYFFHTDYRPLSRDSNDYVIDEQMQIAPHLMPPPFLVDIDGNPYPPSLQRLVPGRENCIDSQLVPYVDNYQIMVPDQQRPNIDFMIQNLRQNLENIQQQSNNNHVDNNPVNHQLPNNVPNQNQHHRLQPQRNNRDVAQRRNGDVEGVRNSANFVSAGGRPCGMYMKKPLIPPMSRHEIETITARQNRLTEAEETYYDSERKKRSSNPEIIATISNNQKPKPFTRRQKRINIQMRGVRSSRLQNLTINDIDEYDDDENDKDFTGTSEDSSSEEDEEMDDSDWNQPSTSSHSFPTNSVCTRKRKKRSDSNASSDDDDENDERHQSSEAVVNGRDVMRNESSSNEPGPSNRRKKSVPTLDQPIQQTFDNLDERFRPPDWFTNSKPKRTPYFPQIGDEVVYFRQGHQNYIDAIRSSRCYNINSSIKPFKLKGVETDEIFAKIVGIQYQVKPPRLVVLKMIVIDPQAAENDDHHNVVSQNSPIVGQQFTVRYHDIDHVCDFIILKKLYDISIARDWRCNDEFRSVIDDKWWIGKIHSIHYSHKNSYFQSIEVSWRNGEKELLSPWDLELLNSNEQNHSDGIPVSDDERSLFSLIDENEWPIEQRERDRQRLLDGLIRIIQFSYAEDFAVPVDLNIHPIYAMMIPYPMDLSTVMARLETGYYRRIDAIKFDIKFIESNACLYNVPESEIVKKAKIITECCLRFIDDSSCYDPLPIYNEVSANYVPPASSETSPSDLGVRSSLRIARNASRRARRFLSDSDNETETTKINSHCTSRSKSESKNWKQLCRELIDHMFDLHESEPFRAPVDPIMYPNYSHVIDTPMDLTTVKEQLLADIYDSPSDFAKDMRLIFSNSKTYNTNKKSRIYSMTIRLSTLFEEKFREALSSLKSYRKKSRMNLKRNSIQHSRNSFRSRSPTFSPPSSTEYRPRLTKRNSNYQQSLNHNDLNQPTTSSASSSSVAISNARACTRFGRHYTRISTTMEKYGLRHRNKRFRTYKEESDYDDEENDHKIQSTSAIASNSNPNTNYHLRSKKVLNSSDYEEEEEDEEDLNNADDETDKTDRSEDEMTENGEQEDEEEEDDEEEEELDDEDEDEDDEGDDHNDSDATQLDNETDDDNKENTNRSRPIRAAARKRINYGEDCWKNNLLKI</sequence>
<dbReference type="InterPro" id="IPR019775">
    <property type="entry name" value="WD40_repeat_CS"/>
</dbReference>
<evidence type="ECO:0000313" key="8">
    <source>
        <dbReference type="EMBL" id="KAF7494277.1"/>
    </source>
</evidence>
<feature type="compositionally biased region" description="Polar residues" evidence="6">
    <location>
        <begin position="847"/>
        <end position="863"/>
    </location>
</feature>
<feature type="compositionally biased region" description="Acidic residues" evidence="6">
    <location>
        <begin position="834"/>
        <end position="846"/>
    </location>
</feature>
<feature type="repeat" description="WD" evidence="5">
    <location>
        <begin position="188"/>
        <end position="229"/>
    </location>
</feature>
<dbReference type="InterPro" id="IPR001680">
    <property type="entry name" value="WD40_rpt"/>
</dbReference>
<dbReference type="PRINTS" id="PR00503">
    <property type="entry name" value="BROMODOMAIN"/>
</dbReference>
<evidence type="ECO:0000256" key="2">
    <source>
        <dbReference type="ARBA" id="ARBA00022737"/>
    </source>
</evidence>
<protein>
    <submittedName>
        <fullName evidence="8">PH-interacting protein</fullName>
    </submittedName>
</protein>
<feature type="compositionally biased region" description="Basic and acidic residues" evidence="6">
    <location>
        <begin position="698"/>
        <end position="712"/>
    </location>
</feature>
<reference evidence="9" key="3">
    <citation type="submission" date="2022-06" db="UniProtKB">
        <authorList>
            <consortium name="EnsemblMetazoa"/>
        </authorList>
    </citation>
    <scope>IDENTIFICATION</scope>
</reference>
<dbReference type="InterPro" id="IPR036427">
    <property type="entry name" value="Bromodomain-like_sf"/>
</dbReference>
<feature type="domain" description="Bromo" evidence="7">
    <location>
        <begin position="1355"/>
        <end position="1425"/>
    </location>
</feature>
<evidence type="ECO:0000256" key="1">
    <source>
        <dbReference type="ARBA" id="ARBA00022574"/>
    </source>
</evidence>
<dbReference type="InterPro" id="IPR057452">
    <property type="entry name" value="BRWD/PHIP_N"/>
</dbReference>
<dbReference type="GO" id="GO:0007010">
    <property type="term" value="P:cytoskeleton organization"/>
    <property type="evidence" value="ECO:0007669"/>
    <property type="project" value="TreeGrafter"/>
</dbReference>
<dbReference type="GO" id="GO:0006357">
    <property type="term" value="P:regulation of transcription by RNA polymerase II"/>
    <property type="evidence" value="ECO:0007669"/>
    <property type="project" value="TreeGrafter"/>
</dbReference>
<feature type="region of interest" description="Disordered" evidence="6">
    <location>
        <begin position="1556"/>
        <end position="1692"/>
    </location>
</feature>
<dbReference type="GO" id="GO:0005634">
    <property type="term" value="C:nucleus"/>
    <property type="evidence" value="ECO:0007669"/>
    <property type="project" value="TreeGrafter"/>
</dbReference>
<name>A0A834VE81_SARSC</name>
<dbReference type="SUPFAM" id="SSF50978">
    <property type="entry name" value="WD40 repeat-like"/>
    <property type="match status" value="1"/>
</dbReference>
<reference evidence="10" key="1">
    <citation type="journal article" date="2020" name="PLoS Negl. Trop. Dis.">
        <title>High-quality nuclear genome for Sarcoptes scabiei-A critical resource for a neglected parasite.</title>
        <authorList>
            <person name="Korhonen P.K."/>
            <person name="Gasser R.B."/>
            <person name="Ma G."/>
            <person name="Wang T."/>
            <person name="Stroehlein A.J."/>
            <person name="Young N.D."/>
            <person name="Ang C.S."/>
            <person name="Fernando D.D."/>
            <person name="Lu H.C."/>
            <person name="Taylor S."/>
            <person name="Reynolds S.L."/>
            <person name="Mofiz E."/>
            <person name="Najaraj S.H."/>
            <person name="Gowda H."/>
            <person name="Madugundu A."/>
            <person name="Renuse S."/>
            <person name="Holt D."/>
            <person name="Pandey A."/>
            <person name="Papenfuss A.T."/>
            <person name="Fischer K."/>
        </authorList>
    </citation>
    <scope>NUCLEOTIDE SEQUENCE [LARGE SCALE GENOMIC DNA]</scope>
</reference>
<dbReference type="Pfam" id="PF25313">
    <property type="entry name" value="BRWD_AD"/>
    <property type="match status" value="1"/>
</dbReference>
<feature type="repeat" description="WD" evidence="5">
    <location>
        <begin position="371"/>
        <end position="404"/>
    </location>
</feature>
<dbReference type="PROSITE" id="PS50294">
    <property type="entry name" value="WD_REPEATS_REGION"/>
    <property type="match status" value="3"/>
</dbReference>
<accession>A0A834VE81</accession>
<dbReference type="InterPro" id="IPR001487">
    <property type="entry name" value="Bromodomain"/>
</dbReference>
<keyword evidence="10" id="KW-1185">Reference proteome</keyword>
<dbReference type="PROSITE" id="PS50082">
    <property type="entry name" value="WD_REPEATS_2"/>
    <property type="match status" value="4"/>
</dbReference>
<dbReference type="InterPro" id="IPR057451">
    <property type="entry name" value="BRWD/PHIP_AD"/>
</dbReference>
<dbReference type="PRINTS" id="PR00320">
    <property type="entry name" value="GPROTEINBRPT"/>
</dbReference>
<dbReference type="InterPro" id="IPR036322">
    <property type="entry name" value="WD40_repeat_dom_sf"/>
</dbReference>
<dbReference type="PROSITE" id="PS50014">
    <property type="entry name" value="BROMODOMAIN_2"/>
    <property type="match status" value="2"/>
</dbReference>
<feature type="region of interest" description="Disordered" evidence="6">
    <location>
        <begin position="811"/>
        <end position="924"/>
    </location>
</feature>
<feature type="region of interest" description="Disordered" evidence="6">
    <location>
        <begin position="1315"/>
        <end position="1334"/>
    </location>
</feature>
<evidence type="ECO:0000256" key="5">
    <source>
        <dbReference type="PROSITE-ProRule" id="PRU00221"/>
    </source>
</evidence>
<feature type="region of interest" description="Disordered" evidence="6">
    <location>
        <begin position="1454"/>
        <end position="1489"/>
    </location>
</feature>
<dbReference type="EMBL" id="WVUK01000053">
    <property type="protein sequence ID" value="KAF7494277.1"/>
    <property type="molecule type" value="Genomic_DNA"/>
</dbReference>
<dbReference type="OrthoDB" id="10265743at2759"/>
<dbReference type="SMART" id="SM00320">
    <property type="entry name" value="WD40"/>
    <property type="match status" value="8"/>
</dbReference>
<organism evidence="8">
    <name type="scientific">Sarcoptes scabiei</name>
    <name type="common">Itch mite</name>
    <name type="synonym">Acarus scabiei</name>
    <dbReference type="NCBI Taxonomy" id="52283"/>
    <lineage>
        <taxon>Eukaryota</taxon>
        <taxon>Metazoa</taxon>
        <taxon>Ecdysozoa</taxon>
        <taxon>Arthropoda</taxon>
        <taxon>Chelicerata</taxon>
        <taxon>Arachnida</taxon>
        <taxon>Acari</taxon>
        <taxon>Acariformes</taxon>
        <taxon>Sarcoptiformes</taxon>
        <taxon>Astigmata</taxon>
        <taxon>Psoroptidia</taxon>
        <taxon>Sarcoptoidea</taxon>
        <taxon>Sarcoptidae</taxon>
        <taxon>Sarcoptinae</taxon>
        <taxon>Sarcoptes</taxon>
    </lineage>
</organism>
<dbReference type="FunFam" id="1.20.920.10:FF:000066">
    <property type="entry name" value="Transcription initiation factor TFIID subunit 1"/>
    <property type="match status" value="2"/>
</dbReference>
<evidence type="ECO:0000313" key="10">
    <source>
        <dbReference type="Proteomes" id="UP000070412"/>
    </source>
</evidence>
<feature type="compositionally biased region" description="Low complexity" evidence="6">
    <location>
        <begin position="1466"/>
        <end position="1483"/>
    </location>
</feature>
<dbReference type="Gene3D" id="2.130.10.10">
    <property type="entry name" value="YVTN repeat-like/Quinoprotein amine dehydrogenase"/>
    <property type="match status" value="3"/>
</dbReference>
<dbReference type="GO" id="GO:0008360">
    <property type="term" value="P:regulation of cell shape"/>
    <property type="evidence" value="ECO:0007669"/>
    <property type="project" value="TreeGrafter"/>
</dbReference>
<reference evidence="8" key="2">
    <citation type="submission" date="2020-01" db="EMBL/GenBank/DDBJ databases">
        <authorList>
            <person name="Korhonen P.K.K."/>
            <person name="Guangxu M.G."/>
            <person name="Wang T.W."/>
            <person name="Stroehlein A.J.S."/>
            <person name="Young N.D."/>
            <person name="Ang C.-S.A."/>
            <person name="Fernando D.W.F."/>
            <person name="Lu H.L."/>
            <person name="Taylor S.T."/>
            <person name="Ehtesham M.E.M."/>
            <person name="Najaraj S.H.N."/>
            <person name="Harsha G.H.G."/>
            <person name="Madugundu A.M."/>
            <person name="Renuse S.R."/>
            <person name="Holt D.H."/>
            <person name="Pandey A.P."/>
            <person name="Papenfuss A.P."/>
            <person name="Gasser R.B.G."/>
            <person name="Fischer K.F."/>
        </authorList>
    </citation>
    <scope>NUCLEOTIDE SEQUENCE</scope>
    <source>
        <strain evidence="8">SSS_KF_BRIS2020</strain>
    </source>
</reference>
<dbReference type="InterPro" id="IPR006594">
    <property type="entry name" value="LisH"/>
</dbReference>
<evidence type="ECO:0000313" key="9">
    <source>
        <dbReference type="EnsemblMetazoa" id="KAF7494277.1"/>
    </source>
</evidence>
<proteinExistence type="predicted"/>
<dbReference type="InterPro" id="IPR020472">
    <property type="entry name" value="WD40_PAC1"/>
</dbReference>
<feature type="repeat" description="WD" evidence="5">
    <location>
        <begin position="474"/>
        <end position="516"/>
    </location>
</feature>
<keyword evidence="1 5" id="KW-0853">WD repeat</keyword>
<feature type="domain" description="Bromo" evidence="7">
    <location>
        <begin position="1180"/>
        <end position="1250"/>
    </location>
</feature>
<feature type="region of interest" description="Disordered" evidence="6">
    <location>
        <begin position="759"/>
        <end position="792"/>
    </location>
</feature>
<dbReference type="Gene3D" id="1.20.920.10">
    <property type="entry name" value="Bromodomain-like"/>
    <property type="match status" value="2"/>
</dbReference>
<feature type="compositionally biased region" description="Polar residues" evidence="6">
    <location>
        <begin position="1571"/>
        <end position="1597"/>
    </location>
</feature>